<gene>
    <name evidence="1" type="ORF">RHMOL_Rhmol09G0064300</name>
</gene>
<proteinExistence type="predicted"/>
<comment type="caution">
    <text evidence="1">The sequence shown here is derived from an EMBL/GenBank/DDBJ whole genome shotgun (WGS) entry which is preliminary data.</text>
</comment>
<sequence length="567" mass="61062">MYARKILSSSPSLIFSPQRPFYYSYMGLTPKPTTPAGKWLGFVTGIWMQSIGGIIYGFSNYSDALKALMNLTQLQLNNLSVAKDVGLAFGLLPGLASDRIPSPLLLLIGALEALIGYGVLWLVAAKIINPLPYWLMCVILGIAGNSGTWMNTAVLVPCMRNFRKNRGPVSGILKGYLALSTAILTDLCAALFSDDPSTFLLMSAVVPIPVCLAAALFLREIPPSSTPAEESEESRYFGITNALAVILAVYLLVYDVTGTHSSAVSFLFAVVLLILLASPSWIPLYLVIKSLVPSRSESDSDNVEGYNLVNEPLLLGEESVEEAEKKRETAAGAMVAVERRRPPVIGEDHTIFEAFRTVEFWILFGSFLCGVGTGLTVMNNMGQIGQALGYGDVSIFVSLISIFGFFGRIISGTVSEYFIKIAGTPRPLWTAASQIVMAVGFVIMAMALPGSLYIGSILVGICYGIRYAIIVPTSSELFGLKYFGLIYNILILNLPLGSFLFSGLLAGYFYDAQATSTAGGGNSCTGAHCYRLVFVIMSIACIIGFGLDVLLVIRTKNVYAKIYASMA</sequence>
<evidence type="ECO:0000313" key="2">
    <source>
        <dbReference type="Proteomes" id="UP001062846"/>
    </source>
</evidence>
<accession>A0ACC0MBP0</accession>
<name>A0ACC0MBP0_RHOML</name>
<protein>
    <submittedName>
        <fullName evidence="1">Uncharacterized protein</fullName>
    </submittedName>
</protein>
<dbReference type="Proteomes" id="UP001062846">
    <property type="component" value="Chromosome 9"/>
</dbReference>
<reference evidence="1" key="1">
    <citation type="submission" date="2022-02" db="EMBL/GenBank/DDBJ databases">
        <title>Plant Genome Project.</title>
        <authorList>
            <person name="Zhang R.-G."/>
        </authorList>
    </citation>
    <scope>NUCLEOTIDE SEQUENCE</scope>
    <source>
        <strain evidence="1">AT1</strain>
    </source>
</reference>
<evidence type="ECO:0000313" key="1">
    <source>
        <dbReference type="EMBL" id="KAI8537966.1"/>
    </source>
</evidence>
<organism evidence="1 2">
    <name type="scientific">Rhododendron molle</name>
    <name type="common">Chinese azalea</name>
    <name type="synonym">Azalea mollis</name>
    <dbReference type="NCBI Taxonomy" id="49168"/>
    <lineage>
        <taxon>Eukaryota</taxon>
        <taxon>Viridiplantae</taxon>
        <taxon>Streptophyta</taxon>
        <taxon>Embryophyta</taxon>
        <taxon>Tracheophyta</taxon>
        <taxon>Spermatophyta</taxon>
        <taxon>Magnoliopsida</taxon>
        <taxon>eudicotyledons</taxon>
        <taxon>Gunneridae</taxon>
        <taxon>Pentapetalae</taxon>
        <taxon>asterids</taxon>
        <taxon>Ericales</taxon>
        <taxon>Ericaceae</taxon>
        <taxon>Ericoideae</taxon>
        <taxon>Rhodoreae</taxon>
        <taxon>Rhododendron</taxon>
    </lineage>
</organism>
<keyword evidence="2" id="KW-1185">Reference proteome</keyword>
<dbReference type="EMBL" id="CM046396">
    <property type="protein sequence ID" value="KAI8537966.1"/>
    <property type="molecule type" value="Genomic_DNA"/>
</dbReference>